<proteinExistence type="predicted"/>
<dbReference type="Proteomes" id="UP000753256">
    <property type="component" value="Unassembled WGS sequence"/>
</dbReference>
<evidence type="ECO:0000313" key="2">
    <source>
        <dbReference type="Proteomes" id="UP000753256"/>
    </source>
</evidence>
<dbReference type="Pfam" id="PF08780">
    <property type="entry name" value="NTase_sub_bind"/>
    <property type="match status" value="1"/>
</dbReference>
<organism evidence="1 2">
    <name type="scientific">Enorma phocaeensis</name>
    <dbReference type="NCBI Taxonomy" id="1871019"/>
    <lineage>
        <taxon>Bacteria</taxon>
        <taxon>Bacillati</taxon>
        <taxon>Actinomycetota</taxon>
        <taxon>Coriobacteriia</taxon>
        <taxon>Coriobacteriales</taxon>
        <taxon>Coriobacteriaceae</taxon>
        <taxon>Enorma</taxon>
    </lineage>
</organism>
<sequence length="136" mass="15619">MKRYENYASALRVLETASDQDLDNEFIQVGIIDKFFLQFELGWKLLKWALSYEGDSVAASGSPRDIIKSAYGYFEFLDESLWLSMLRDRNNTAHAYDGRAASRLVETIIKAYVPAFQTLEQGMRARYGEMLLEPEA</sequence>
<dbReference type="EMBL" id="DYUZ01000012">
    <property type="protein sequence ID" value="HJG36808.1"/>
    <property type="molecule type" value="Genomic_DNA"/>
</dbReference>
<name>A0A921ITI8_9ACTN</name>
<comment type="caution">
    <text evidence="1">The sequence shown here is derived from an EMBL/GenBank/DDBJ whole genome shotgun (WGS) entry which is preliminary data.</text>
</comment>
<dbReference type="Gene3D" id="1.20.120.330">
    <property type="entry name" value="Nucleotidyltransferases domain 2"/>
    <property type="match status" value="1"/>
</dbReference>
<evidence type="ECO:0000313" key="1">
    <source>
        <dbReference type="EMBL" id="HJG36808.1"/>
    </source>
</evidence>
<accession>A0A921ITI8</accession>
<dbReference type="InterPro" id="IPR010235">
    <property type="entry name" value="HepT"/>
</dbReference>
<protein>
    <submittedName>
        <fullName evidence="1">HI0074 family nucleotidyltransferase substrate-binding subunit</fullName>
    </submittedName>
</protein>
<reference evidence="1" key="1">
    <citation type="journal article" date="2021" name="PeerJ">
        <title>Extensive microbial diversity within the chicken gut microbiome revealed by metagenomics and culture.</title>
        <authorList>
            <person name="Gilroy R."/>
            <person name="Ravi A."/>
            <person name="Getino M."/>
            <person name="Pursley I."/>
            <person name="Horton D.L."/>
            <person name="Alikhan N.F."/>
            <person name="Baker D."/>
            <person name="Gharbi K."/>
            <person name="Hall N."/>
            <person name="Watson M."/>
            <person name="Adriaenssens E.M."/>
            <person name="Foster-Nyarko E."/>
            <person name="Jarju S."/>
            <person name="Secka A."/>
            <person name="Antonio M."/>
            <person name="Oren A."/>
            <person name="Chaudhuri R.R."/>
            <person name="La Ragione R."/>
            <person name="Hildebrand F."/>
            <person name="Pallen M.J."/>
        </authorList>
    </citation>
    <scope>NUCLEOTIDE SEQUENCE</scope>
    <source>
        <strain evidence="1">ChiHjej13B12-9602</strain>
    </source>
</reference>
<dbReference type="AlphaFoldDB" id="A0A921ITI8"/>
<dbReference type="RefSeq" id="WP_273189192.1">
    <property type="nucleotide sequence ID" value="NZ_DYUZ01000012.1"/>
</dbReference>
<dbReference type="NCBIfam" id="TIGR01987">
    <property type="entry name" value="HI0074"/>
    <property type="match status" value="1"/>
</dbReference>
<reference evidence="1" key="2">
    <citation type="submission" date="2021-09" db="EMBL/GenBank/DDBJ databases">
        <authorList>
            <person name="Gilroy R."/>
        </authorList>
    </citation>
    <scope>NUCLEOTIDE SEQUENCE</scope>
    <source>
        <strain evidence="1">ChiHjej13B12-9602</strain>
    </source>
</reference>
<gene>
    <name evidence="1" type="ORF">K8V70_02945</name>
</gene>
<dbReference type="SUPFAM" id="SSF81593">
    <property type="entry name" value="Nucleotidyltransferase substrate binding subunit/domain"/>
    <property type="match status" value="1"/>
</dbReference>